<feature type="transmembrane region" description="Helical" evidence="4">
    <location>
        <begin position="89"/>
        <end position="106"/>
    </location>
</feature>
<dbReference type="PANTHER" id="PTHR24421:SF61">
    <property type="entry name" value="OXYGEN SENSOR HISTIDINE KINASE NREB"/>
    <property type="match status" value="1"/>
</dbReference>
<evidence type="ECO:0000313" key="8">
    <source>
        <dbReference type="Proteomes" id="UP000503164"/>
    </source>
</evidence>
<feature type="signal peptide" evidence="5">
    <location>
        <begin position="1"/>
        <end position="21"/>
    </location>
</feature>
<dbReference type="CDD" id="cd16917">
    <property type="entry name" value="HATPase_UhpB-NarQ-NarX-like"/>
    <property type="match status" value="1"/>
</dbReference>
<dbReference type="InterPro" id="IPR050482">
    <property type="entry name" value="Sensor_HK_TwoCompSys"/>
</dbReference>
<feature type="transmembrane region" description="Helical" evidence="4">
    <location>
        <begin position="475"/>
        <end position="493"/>
    </location>
</feature>
<proteinExistence type="predicted"/>
<keyword evidence="4" id="KW-1133">Transmembrane helix</keyword>
<keyword evidence="4" id="KW-0812">Transmembrane</keyword>
<dbReference type="InterPro" id="IPR003594">
    <property type="entry name" value="HATPase_dom"/>
</dbReference>
<evidence type="ECO:0000313" key="7">
    <source>
        <dbReference type="EMBL" id="QIS45633.1"/>
    </source>
</evidence>
<evidence type="ECO:0000256" key="1">
    <source>
        <dbReference type="ARBA" id="ARBA00022679"/>
    </source>
</evidence>
<keyword evidence="8" id="KW-1185">Reference proteome</keyword>
<feature type="transmembrane region" description="Helical" evidence="4">
    <location>
        <begin position="111"/>
        <end position="130"/>
    </location>
</feature>
<dbReference type="InterPro" id="IPR036890">
    <property type="entry name" value="HATPase_C_sf"/>
</dbReference>
<reference evidence="7 8" key="1">
    <citation type="journal article" date="2020" name="Mol. Plant Pathol.">
        <title>Plasmid composition and the chpG gene determine the virulence level of Clavibacter capsici natural isolates in pepper.</title>
        <authorList>
            <person name="Hwang I.S."/>
            <person name="Lee H.M."/>
            <person name="Oh E.J."/>
            <person name="Lee S."/>
            <person name="Heu S."/>
            <person name="Oh C.S."/>
        </authorList>
    </citation>
    <scope>NUCLEOTIDE SEQUENCE [LARGE SCALE GENOMIC DNA]</scope>
    <source>
        <strain evidence="7 8">1101</strain>
    </source>
</reference>
<dbReference type="SMART" id="SM00387">
    <property type="entry name" value="HATPase_c"/>
    <property type="match status" value="1"/>
</dbReference>
<dbReference type="GO" id="GO:0016301">
    <property type="term" value="F:kinase activity"/>
    <property type="evidence" value="ECO:0007669"/>
    <property type="project" value="UniProtKB-KW"/>
</dbReference>
<feature type="transmembrane region" description="Helical" evidence="4">
    <location>
        <begin position="418"/>
        <end position="436"/>
    </location>
</feature>
<dbReference type="Proteomes" id="UP000503164">
    <property type="component" value="Chromosome"/>
</dbReference>
<keyword evidence="3" id="KW-0902">Two-component regulatory system</keyword>
<feature type="transmembrane region" description="Helical" evidence="4">
    <location>
        <begin position="136"/>
        <end position="154"/>
    </location>
</feature>
<evidence type="ECO:0000256" key="3">
    <source>
        <dbReference type="ARBA" id="ARBA00023012"/>
    </source>
</evidence>
<evidence type="ECO:0000256" key="4">
    <source>
        <dbReference type="SAM" id="Phobius"/>
    </source>
</evidence>
<dbReference type="AlphaFoldDB" id="A0AAE6XRH5"/>
<feature type="transmembrane region" description="Helical" evidence="4">
    <location>
        <begin position="523"/>
        <end position="542"/>
    </location>
</feature>
<dbReference type="Pfam" id="PF02518">
    <property type="entry name" value="HATPase_c"/>
    <property type="match status" value="1"/>
</dbReference>
<dbReference type="RefSeq" id="WP_053775066.1">
    <property type="nucleotide sequence ID" value="NZ_CP012573.1"/>
</dbReference>
<keyword evidence="5" id="KW-0732">Signal</keyword>
<evidence type="ECO:0000259" key="6">
    <source>
        <dbReference type="SMART" id="SM00387"/>
    </source>
</evidence>
<organism evidence="7 8">
    <name type="scientific">Clavibacter capsici</name>
    <dbReference type="NCBI Taxonomy" id="1874630"/>
    <lineage>
        <taxon>Bacteria</taxon>
        <taxon>Bacillati</taxon>
        <taxon>Actinomycetota</taxon>
        <taxon>Actinomycetes</taxon>
        <taxon>Micrococcales</taxon>
        <taxon>Microbacteriaceae</taxon>
        <taxon>Clavibacter</taxon>
    </lineage>
</organism>
<keyword evidence="1" id="KW-0808">Transferase</keyword>
<keyword evidence="4" id="KW-0472">Membrane</keyword>
<keyword evidence="2" id="KW-0418">Kinase</keyword>
<feature type="transmembrane region" description="Helical" evidence="4">
    <location>
        <begin position="33"/>
        <end position="52"/>
    </location>
</feature>
<dbReference type="EMBL" id="CP048049">
    <property type="protein sequence ID" value="QIS45633.1"/>
    <property type="molecule type" value="Genomic_DNA"/>
</dbReference>
<dbReference type="SUPFAM" id="SSF55874">
    <property type="entry name" value="ATPase domain of HSP90 chaperone/DNA topoisomerase II/histidine kinase"/>
    <property type="match status" value="1"/>
</dbReference>
<evidence type="ECO:0000256" key="5">
    <source>
        <dbReference type="SAM" id="SignalP"/>
    </source>
</evidence>
<dbReference type="GO" id="GO:0005524">
    <property type="term" value="F:ATP binding"/>
    <property type="evidence" value="ECO:0007669"/>
    <property type="project" value="UniProtKB-KW"/>
</dbReference>
<protein>
    <submittedName>
        <fullName evidence="7">ATP-binding protein</fullName>
    </submittedName>
</protein>
<feature type="domain" description="Histidine kinase/HSP90-like ATPase" evidence="6">
    <location>
        <begin position="275"/>
        <end position="371"/>
    </location>
</feature>
<dbReference type="Gene3D" id="3.30.565.10">
    <property type="entry name" value="Histidine kinase-like ATPase, C-terminal domain"/>
    <property type="match status" value="1"/>
</dbReference>
<evidence type="ECO:0000256" key="2">
    <source>
        <dbReference type="ARBA" id="ARBA00022777"/>
    </source>
</evidence>
<keyword evidence="7" id="KW-0547">Nucleotide-binding</keyword>
<feature type="transmembrane region" description="Helical" evidence="4">
    <location>
        <begin position="392"/>
        <end position="412"/>
    </location>
</feature>
<feature type="transmembrane region" description="Helical" evidence="4">
    <location>
        <begin position="448"/>
        <end position="469"/>
    </location>
</feature>
<dbReference type="GO" id="GO:0000160">
    <property type="term" value="P:phosphorelay signal transduction system"/>
    <property type="evidence" value="ECO:0007669"/>
    <property type="project" value="UniProtKB-KW"/>
</dbReference>
<dbReference type="PANTHER" id="PTHR24421">
    <property type="entry name" value="NITRATE/NITRITE SENSOR PROTEIN NARX-RELATED"/>
    <property type="match status" value="1"/>
</dbReference>
<feature type="transmembrane region" description="Helical" evidence="4">
    <location>
        <begin position="59"/>
        <end position="77"/>
    </location>
</feature>
<feature type="transmembrane region" description="Helical" evidence="4">
    <location>
        <begin position="500"/>
        <end position="517"/>
    </location>
</feature>
<name>A0AAE6XRH5_9MICO</name>
<sequence>MVRTLSLTAPLLALLSLPSFAVSAQAGPSHPAAVSLCVAALMVVAVPAAIVPRGLPAYACLRISIALYLALIALEPMRLGDTSVDGSPPWLVTLSCIAFACVAIVVERPLLAYAACLACVAAIGVIYAGHLAAGPLLVQVVGLAGIAAALVLGARALRSRATAADEAERRARDAFASSRRAAAVAAERIRTDALLHDTVLAVLLSAAGHDPADRILLMARSALDILTGTTGGPDARGRTVRFADALASAEGELAPLAGRARLDLDRAADVRMPTEVGDALVSAMTQALTNSVRHAGSATTRTVTADALRDGGVRIRVRDDGTGFDPDDIGPEQLGVRVSIVERLRQVGGDARIRSSPGDGTTVVLVWRPATGSPSRDAQEADPAESIVSRRALYATMTVLVVGAIVAATLQVALVHRAPGPVVGALIGVLILPAIVRGARAGRMRTSTAWVTGVAGLVICAVGPIGLSARDFDSVSVSWLTCGVLSGCVLVWMSGRRLQPLLTTSFLVATVAVWGGVDDVVRLGLAAEIVLVAAGLVMHGALHRITDVAQRAATDERATLLWQAELDAYQRERQDRLRMAETEVAPVLRRIIARDGELDADGQAECRVLEQTLRDEIRGRRLLDDGMREVIRAHRRRGALVQVLDDGGVDDLDQAALDDVLHEVAERLRPVRSSRIVIRTGDPATGTAVTIVASSPDETAVALGLDADDEVDLWMTIPRPTAGARVPTAVPGARTR</sequence>
<feature type="chain" id="PRO_5041898648" evidence="5">
    <location>
        <begin position="22"/>
        <end position="736"/>
    </location>
</feature>
<accession>A0AAE6XRH5</accession>
<keyword evidence="7" id="KW-0067">ATP-binding</keyword>
<gene>
    <name evidence="7" type="ORF">GW570_11315</name>
</gene>